<accession>A0A1J9RAK2</accession>
<evidence type="ECO:0000313" key="3">
    <source>
        <dbReference type="Proteomes" id="UP000242791"/>
    </source>
</evidence>
<proteinExistence type="predicted"/>
<feature type="region of interest" description="Disordered" evidence="1">
    <location>
        <begin position="1"/>
        <end position="22"/>
    </location>
</feature>
<dbReference type="EMBL" id="LGTZ01000359">
    <property type="protein sequence ID" value="OJD25543.1"/>
    <property type="molecule type" value="Genomic_DNA"/>
</dbReference>
<dbReference type="AlphaFoldDB" id="A0A1J9RAK2"/>
<sequence>MASSSAPPTKDGIKYPPSSPQKLSNKLPRLYKIYQTYSADAYTFQFLQNTRDLKVVCQETTTETVRFNTPPQLEKALQTSPVIESPQNLDYIPQAPRDDDNERYRLCVEMRDVILQRYYKLASGFDAYERVMETECAQYRWQKQRCQQSTVAESERKEIEQWNQFIGVATSGSRQMSRCVHPLTQVSKCWGQEKIEHYKWHYHGEKYCKRLSAAAN</sequence>
<gene>
    <name evidence="2" type="ORF">ACJ73_03096</name>
</gene>
<protein>
    <submittedName>
        <fullName evidence="2">Uncharacterized protein</fullName>
    </submittedName>
</protein>
<reference evidence="2 3" key="1">
    <citation type="submission" date="2015-08" db="EMBL/GenBank/DDBJ databases">
        <title>Emmonsia species relationships and genome sequence.</title>
        <authorList>
            <person name="Cuomo C.A."/>
            <person name="Schwartz I.S."/>
            <person name="Kenyon C."/>
            <person name="De Hoog G.S."/>
            <person name="Govender N.P."/>
            <person name="Botha A."/>
            <person name="Moreno L."/>
            <person name="De Vries M."/>
            <person name="Munoz J.F."/>
            <person name="Stielow J.B."/>
        </authorList>
    </citation>
    <scope>NUCLEOTIDE SEQUENCE [LARGE SCALE GENOMIC DNA]</scope>
    <source>
        <strain evidence="2 3">EI222</strain>
    </source>
</reference>
<evidence type="ECO:0000256" key="1">
    <source>
        <dbReference type="SAM" id="MobiDB-lite"/>
    </source>
</evidence>
<dbReference type="VEuPathDB" id="FungiDB:ACJ73_03096"/>
<dbReference type="OrthoDB" id="4584443at2759"/>
<evidence type="ECO:0000313" key="2">
    <source>
        <dbReference type="EMBL" id="OJD25543.1"/>
    </source>
</evidence>
<comment type="caution">
    <text evidence="2">The sequence shown here is derived from an EMBL/GenBank/DDBJ whole genome shotgun (WGS) entry which is preliminary data.</text>
</comment>
<name>A0A1J9RAK2_9EURO</name>
<organism evidence="2 3">
    <name type="scientific">Blastomyces percursus</name>
    <dbReference type="NCBI Taxonomy" id="1658174"/>
    <lineage>
        <taxon>Eukaryota</taxon>
        <taxon>Fungi</taxon>
        <taxon>Dikarya</taxon>
        <taxon>Ascomycota</taxon>
        <taxon>Pezizomycotina</taxon>
        <taxon>Eurotiomycetes</taxon>
        <taxon>Eurotiomycetidae</taxon>
        <taxon>Onygenales</taxon>
        <taxon>Ajellomycetaceae</taxon>
        <taxon>Blastomyces</taxon>
    </lineage>
</organism>
<dbReference type="Proteomes" id="UP000242791">
    <property type="component" value="Unassembled WGS sequence"/>
</dbReference>
<keyword evidence="3" id="KW-1185">Reference proteome</keyword>
<dbReference type="STRING" id="1658174.A0A1J9RAK2"/>